<dbReference type="PANTHER" id="PTHR43684">
    <property type="match status" value="1"/>
</dbReference>
<dbReference type="SUPFAM" id="SSF52096">
    <property type="entry name" value="ClpP/crotonase"/>
    <property type="match status" value="1"/>
</dbReference>
<reference evidence="4 5" key="1">
    <citation type="submission" date="2024-02" db="EMBL/GenBank/DDBJ databases">
        <title>First draft genome assembly of two strains of Seiridium cardinale.</title>
        <authorList>
            <person name="Emiliani G."/>
            <person name="Scali E."/>
        </authorList>
    </citation>
    <scope>NUCLEOTIDE SEQUENCE [LARGE SCALE GENOMIC DNA]</scope>
    <source>
        <strain evidence="4 5">BM-138-000479</strain>
    </source>
</reference>
<evidence type="ECO:0000313" key="5">
    <source>
        <dbReference type="Proteomes" id="UP001465668"/>
    </source>
</evidence>
<evidence type="ECO:0000256" key="1">
    <source>
        <dbReference type="ARBA" id="ARBA00004275"/>
    </source>
</evidence>
<evidence type="ECO:0000256" key="3">
    <source>
        <dbReference type="ARBA" id="ARBA00023235"/>
    </source>
</evidence>
<dbReference type="InterPro" id="IPR051053">
    <property type="entry name" value="ECH/Chromodomain_protein"/>
</dbReference>
<dbReference type="PANTHER" id="PTHR43684:SF1">
    <property type="entry name" value="ENOYL-COA DELTA ISOMERASE 2"/>
    <property type="match status" value="1"/>
</dbReference>
<evidence type="ECO:0000256" key="2">
    <source>
        <dbReference type="ARBA" id="ARBA00023140"/>
    </source>
</evidence>
<organism evidence="4 5">
    <name type="scientific">Seiridium cardinale</name>
    <dbReference type="NCBI Taxonomy" id="138064"/>
    <lineage>
        <taxon>Eukaryota</taxon>
        <taxon>Fungi</taxon>
        <taxon>Dikarya</taxon>
        <taxon>Ascomycota</taxon>
        <taxon>Pezizomycotina</taxon>
        <taxon>Sordariomycetes</taxon>
        <taxon>Xylariomycetidae</taxon>
        <taxon>Amphisphaeriales</taxon>
        <taxon>Sporocadaceae</taxon>
        <taxon>Seiridium</taxon>
    </lineage>
</organism>
<dbReference type="InterPro" id="IPR032710">
    <property type="entry name" value="NTF2-like_dom_sf"/>
</dbReference>
<comment type="caution">
    <text evidence="4">The sequence shown here is derived from an EMBL/GenBank/DDBJ whole genome shotgun (WGS) entry which is preliminary data.</text>
</comment>
<dbReference type="InterPro" id="IPR029045">
    <property type="entry name" value="ClpP/crotonase-like_dom_sf"/>
</dbReference>
<comment type="subcellular location">
    <subcellularLocation>
        <location evidence="1">Peroxisome</location>
    </subcellularLocation>
</comment>
<dbReference type="EMBL" id="JARVKM010000010">
    <property type="protein sequence ID" value="KAK9779575.1"/>
    <property type="molecule type" value="Genomic_DNA"/>
</dbReference>
<dbReference type="SUPFAM" id="SSF54427">
    <property type="entry name" value="NTF2-like"/>
    <property type="match status" value="1"/>
</dbReference>
<proteinExistence type="predicted"/>
<dbReference type="Proteomes" id="UP001465668">
    <property type="component" value="Unassembled WGS sequence"/>
</dbReference>
<gene>
    <name evidence="4" type="ORF">SCAR479_03641</name>
</gene>
<keyword evidence="5" id="KW-1185">Reference proteome</keyword>
<protein>
    <submittedName>
        <fullName evidence="4">Enoyl-CoA hydratase/isomerase</fullName>
    </submittedName>
</protein>
<keyword evidence="2" id="KW-0576">Peroxisome</keyword>
<dbReference type="Gene3D" id="3.90.226.10">
    <property type="entry name" value="2-enoyl-CoA Hydratase, Chain A, domain 1"/>
    <property type="match status" value="1"/>
</dbReference>
<accession>A0ABR2Y1B9</accession>
<name>A0ABR2Y1B9_9PEZI</name>
<dbReference type="CDD" id="cd06558">
    <property type="entry name" value="crotonase-like"/>
    <property type="match status" value="1"/>
</dbReference>
<dbReference type="InterPro" id="IPR001753">
    <property type="entry name" value="Enoyl-CoA_hydra/iso"/>
</dbReference>
<sequence length="396" mass="43578">MTSSGYDPVFPSSTAADDRMRSFISEFYKVSDDPNKNEEWAAYFLPDAVLVMGPVTVSGIDAIRKLRVKMWDKVAARKHQPQKVFESTFGSSGQGQKEYMLFGDLDYDLKNGEKQSVSWAGNMITSMPSAAFQVEYTGRVAIVTITNEKKLNALSGPQYFELSQILREIATHDEVYITLLTGKGRFFSAGADVSFGKSVPAGSDPYLEWLRMFVANNLNATQAFYTHPKILVVGLNGPVIGLSAALISFADFIYCTPHTFLLTPFSSLGLVAEGGSSRALVQRLGISKANEALIMSKRIPSDELLQTGFVNKIFDCTKDEDAKFRALVLKEIDDRLGEHLIGDSLTGIKALIRKPEKDILDIQNTNEAFAGLGRFLSGVPQAEFAKIASGQKRHKL</sequence>
<evidence type="ECO:0000313" key="4">
    <source>
        <dbReference type="EMBL" id="KAK9779575.1"/>
    </source>
</evidence>
<keyword evidence="3" id="KW-0413">Isomerase</keyword>
<dbReference type="Pfam" id="PF00378">
    <property type="entry name" value="ECH_1"/>
    <property type="match status" value="1"/>
</dbReference>